<name>A0A4P9ZIV0_9ASCO</name>
<evidence type="ECO:0000313" key="2">
    <source>
        <dbReference type="Proteomes" id="UP000268321"/>
    </source>
</evidence>
<dbReference type="Proteomes" id="UP000268321">
    <property type="component" value="Unassembled WGS sequence"/>
</dbReference>
<feature type="non-terminal residue" evidence="1">
    <location>
        <position position="1"/>
    </location>
</feature>
<evidence type="ECO:0000313" key="1">
    <source>
        <dbReference type="EMBL" id="RKP32975.1"/>
    </source>
</evidence>
<sequence>SVRSNALSESETLFLSGLQHFQFQNAYQDNYTSYLPFLLRRLRLEQHADLDLGYWSGVSGVPVRSDSLNPHLNERDPDDEHTVALSVHNHPTIMGRDIMAYGAKRSVVVVSELIKNSVYVFPSEESFALFKQLRLERKSERRRNSVIVYDEKSNIIRITSTSADALRPNTADTVVDRRQHIIPVDSKIKGTGLPLFKVVVPYMSSFRRKAPFMVFRKYREIPERPASPGADDEHFETYVFCEVYRKSFLPYKRYAFKFTPADSPLFTLYAFQYSYRPFADFTYKNTRFRILGTPLLLVYVAVYSPELRLCVLDDLQPSLADDLVEREQRPDLISRVRSHSIPNIILGLLSLELHTPPLPSEPAILLKDPVPRPDNPIVLDGDLRPRANDHTFIPYNSPPFARFMDSFVYQKNALLLPKKYTEVGKVEVYQDPLESCALDPLTTYAVEIDQLVLSTLLLAFREAKIRVARR</sequence>
<keyword evidence="2" id="KW-1185">Reference proteome</keyword>
<dbReference type="AlphaFoldDB" id="A0A4P9ZIV0"/>
<proteinExistence type="predicted"/>
<protein>
    <submittedName>
        <fullName evidence="1">Uncharacterized protein</fullName>
    </submittedName>
</protein>
<dbReference type="OrthoDB" id="4024171at2759"/>
<accession>A0A4P9ZIV0</accession>
<reference evidence="2" key="1">
    <citation type="journal article" date="2018" name="Nat. Microbiol.">
        <title>Leveraging single-cell genomics to expand the fungal tree of life.</title>
        <authorList>
            <person name="Ahrendt S.R."/>
            <person name="Quandt C.A."/>
            <person name="Ciobanu D."/>
            <person name="Clum A."/>
            <person name="Salamov A."/>
            <person name="Andreopoulos B."/>
            <person name="Cheng J.F."/>
            <person name="Woyke T."/>
            <person name="Pelin A."/>
            <person name="Henrissat B."/>
            <person name="Reynolds N.K."/>
            <person name="Benny G.L."/>
            <person name="Smith M.E."/>
            <person name="James T.Y."/>
            <person name="Grigoriev I.V."/>
        </authorList>
    </citation>
    <scope>NUCLEOTIDE SEQUENCE [LARGE SCALE GENOMIC DNA]</scope>
    <source>
        <strain evidence="2">Baker2002</strain>
    </source>
</reference>
<feature type="non-terminal residue" evidence="1">
    <location>
        <position position="470"/>
    </location>
</feature>
<dbReference type="EMBL" id="ML004428">
    <property type="protein sequence ID" value="RKP32975.1"/>
    <property type="molecule type" value="Genomic_DNA"/>
</dbReference>
<gene>
    <name evidence="1" type="ORF">METBISCDRAFT_1951</name>
</gene>
<organism evidence="1 2">
    <name type="scientific">Metschnikowia bicuspidata</name>
    <dbReference type="NCBI Taxonomy" id="27322"/>
    <lineage>
        <taxon>Eukaryota</taxon>
        <taxon>Fungi</taxon>
        <taxon>Dikarya</taxon>
        <taxon>Ascomycota</taxon>
        <taxon>Saccharomycotina</taxon>
        <taxon>Pichiomycetes</taxon>
        <taxon>Metschnikowiaceae</taxon>
        <taxon>Metschnikowia</taxon>
    </lineage>
</organism>